<reference evidence="1" key="1">
    <citation type="submission" date="2016-05" db="EMBL/GenBank/DDBJ databases">
        <authorList>
            <person name="Lavstsen T."/>
            <person name="Jespersen J.S."/>
        </authorList>
    </citation>
    <scope>NUCLEOTIDE SEQUENCE</scope>
    <source>
        <tissue evidence="1">Brain</tissue>
    </source>
</reference>
<name>A0A1A8I1E1_NOTKU</name>
<accession>A0A1A8I1E1</accession>
<evidence type="ECO:0000313" key="1">
    <source>
        <dbReference type="EMBL" id="SBQ90646.1"/>
    </source>
</evidence>
<reference evidence="1" key="2">
    <citation type="submission" date="2016-06" db="EMBL/GenBank/DDBJ databases">
        <title>The genome of a short-lived fish provides insights into sex chromosome evolution and the genetic control of aging.</title>
        <authorList>
            <person name="Reichwald K."/>
            <person name="Felder M."/>
            <person name="Petzold A."/>
            <person name="Koch P."/>
            <person name="Groth M."/>
            <person name="Platzer M."/>
        </authorList>
    </citation>
    <scope>NUCLEOTIDE SEQUENCE</scope>
    <source>
        <tissue evidence="1">Brain</tissue>
    </source>
</reference>
<dbReference type="EMBL" id="HAED01004616">
    <property type="protein sequence ID" value="SBQ90646.1"/>
    <property type="molecule type" value="Transcribed_RNA"/>
</dbReference>
<protein>
    <submittedName>
        <fullName evidence="1">Si:dkey-231p15.1</fullName>
    </submittedName>
</protein>
<dbReference type="PANTHER" id="PTHR23080:SF142">
    <property type="entry name" value="SI:CH211-69L10.4"/>
    <property type="match status" value="1"/>
</dbReference>
<sequence length="130" mass="14586">MANKGFVTDDLLSDVRAKRIIPAFKHSAPCISEDTEKTQAIAHLRKVARAIIGQIKSSQIWDSPIPLTLIGTVSQMWPKCCVMVSFQGPQSCEEHFAHTVGNGYKISVKYFLNISDLILWDSHSFFTVYI</sequence>
<dbReference type="PANTHER" id="PTHR23080">
    <property type="entry name" value="THAP DOMAIN PROTEIN"/>
    <property type="match status" value="1"/>
</dbReference>
<organism evidence="1">
    <name type="scientific">Nothobranchius kuhntae</name>
    <name type="common">Beira killifish</name>
    <dbReference type="NCBI Taxonomy" id="321403"/>
    <lineage>
        <taxon>Eukaryota</taxon>
        <taxon>Metazoa</taxon>
        <taxon>Chordata</taxon>
        <taxon>Craniata</taxon>
        <taxon>Vertebrata</taxon>
        <taxon>Euteleostomi</taxon>
        <taxon>Actinopterygii</taxon>
        <taxon>Neopterygii</taxon>
        <taxon>Teleostei</taxon>
        <taxon>Neoteleostei</taxon>
        <taxon>Acanthomorphata</taxon>
        <taxon>Ovalentaria</taxon>
        <taxon>Atherinomorphae</taxon>
        <taxon>Cyprinodontiformes</taxon>
        <taxon>Nothobranchiidae</taxon>
        <taxon>Nothobranchius</taxon>
    </lineage>
</organism>
<gene>
    <name evidence="1" type="primary">SI:DKEY-231P15.1</name>
</gene>
<dbReference type="AlphaFoldDB" id="A0A1A8I1E1"/>
<proteinExistence type="predicted"/>